<keyword evidence="2" id="KW-1133">Transmembrane helix</keyword>
<gene>
    <name evidence="3" type="ORF">BRAPAZ1V2_A02P42430.2</name>
</gene>
<feature type="region of interest" description="Disordered" evidence="1">
    <location>
        <begin position="34"/>
        <end position="103"/>
    </location>
</feature>
<name>A0A8D9H9K6_BRACM</name>
<evidence type="ECO:0000313" key="4">
    <source>
        <dbReference type="Proteomes" id="UP000694005"/>
    </source>
</evidence>
<proteinExistence type="predicted"/>
<feature type="transmembrane region" description="Helical" evidence="2">
    <location>
        <begin position="16"/>
        <end position="36"/>
    </location>
</feature>
<evidence type="ECO:0000256" key="2">
    <source>
        <dbReference type="SAM" id="Phobius"/>
    </source>
</evidence>
<organism evidence="3 4">
    <name type="scientific">Brassica campestris</name>
    <name type="common">Field mustard</name>
    <dbReference type="NCBI Taxonomy" id="3711"/>
    <lineage>
        <taxon>Eukaryota</taxon>
        <taxon>Viridiplantae</taxon>
        <taxon>Streptophyta</taxon>
        <taxon>Embryophyta</taxon>
        <taxon>Tracheophyta</taxon>
        <taxon>Spermatophyta</taxon>
        <taxon>Magnoliopsida</taxon>
        <taxon>eudicotyledons</taxon>
        <taxon>Gunneridae</taxon>
        <taxon>Pentapetalae</taxon>
        <taxon>rosids</taxon>
        <taxon>malvids</taxon>
        <taxon>Brassicales</taxon>
        <taxon>Brassicaceae</taxon>
        <taxon>Brassiceae</taxon>
        <taxon>Brassica</taxon>
    </lineage>
</organism>
<dbReference type="AlphaFoldDB" id="A0A8D9H9K6"/>
<evidence type="ECO:0000256" key="1">
    <source>
        <dbReference type="SAM" id="MobiDB-lite"/>
    </source>
</evidence>
<dbReference type="Proteomes" id="UP000694005">
    <property type="component" value="Chromosome A02"/>
</dbReference>
<evidence type="ECO:0000313" key="3">
    <source>
        <dbReference type="EMBL" id="CAG7895291.1"/>
    </source>
</evidence>
<keyword evidence="2" id="KW-0812">Transmembrane</keyword>
<accession>A0A8D9H9K6</accession>
<protein>
    <recommendedName>
        <fullName evidence="5">Transmembrane protein</fullName>
    </recommendedName>
</protein>
<reference evidence="3 4" key="1">
    <citation type="submission" date="2021-07" db="EMBL/GenBank/DDBJ databases">
        <authorList>
            <consortium name="Genoscope - CEA"/>
            <person name="William W."/>
        </authorList>
    </citation>
    <scope>NUCLEOTIDE SEQUENCE [LARGE SCALE GENOMIC DNA]</scope>
</reference>
<dbReference type="Gramene" id="A02p42430.2_BraZ1">
    <property type="protein sequence ID" value="A02p42430.2_BraZ1.CDS"/>
    <property type="gene ID" value="A02g42430.2_BraZ1"/>
</dbReference>
<dbReference type="EMBL" id="LS974618">
    <property type="protein sequence ID" value="CAG7895291.1"/>
    <property type="molecule type" value="Genomic_DNA"/>
</dbReference>
<sequence length="103" mass="10844">MCGKNSSSPALDKTRVYVVGAVFFTGVTVASLPCLCDSDKENNDEEKEAQGSDTDYSEDGEEANGKKQSTRGRGRGRGRGGRSGNGKVLPVTTGGRRGRPCKS</sequence>
<keyword evidence="2" id="KW-0472">Membrane</keyword>
<feature type="compositionally biased region" description="Basic residues" evidence="1">
    <location>
        <begin position="68"/>
        <end position="80"/>
    </location>
</feature>
<evidence type="ECO:0008006" key="5">
    <source>
        <dbReference type="Google" id="ProtNLM"/>
    </source>
</evidence>